<reference evidence="1" key="1">
    <citation type="submission" date="2015-04" db="EMBL/GenBank/DDBJ databases">
        <title>Draft Genome Sequences of Three Species of Emerging Human-Pathogenic Corynebacteria.</title>
        <authorList>
            <person name="Pacheco L.G."/>
            <person name="Mattos-Guaraldi A.L."/>
            <person name="Santos C.S."/>
            <person name="Veras A.O."/>
            <person name="Guimaraes L.C."/>
            <person name="Abreu V."/>
            <person name="Pereira F.L."/>
            <person name="Soares S.C."/>
            <person name="Dorella F.A."/>
            <person name="Carvalho A.F."/>
            <person name="Leal C.G."/>
            <person name="Figueiredo H.C."/>
            <person name="Ramos J.N."/>
            <person name="Vieira V."/>
            <person name="Farfour E."/>
            <person name="Guiso N."/>
            <person name="Hirata R.Jr."/>
            <person name="Ramos R.T."/>
            <person name="Azevedo V."/>
            <person name="Silva A."/>
        </authorList>
    </citation>
    <scope>NUCLEOTIDE SEQUENCE</scope>
    <source>
        <strain evidence="1">1941</strain>
    </source>
</reference>
<organism evidence="1 2">
    <name type="scientific">Corynebacterium minutissimum</name>
    <dbReference type="NCBI Taxonomy" id="38301"/>
    <lineage>
        <taxon>Bacteria</taxon>
        <taxon>Bacillati</taxon>
        <taxon>Actinomycetota</taxon>
        <taxon>Actinomycetes</taxon>
        <taxon>Mycobacteriales</taxon>
        <taxon>Corynebacteriaceae</taxon>
        <taxon>Corynebacterium</taxon>
    </lineage>
</organism>
<dbReference type="Proteomes" id="UP000034245">
    <property type="component" value="Unassembled WGS sequence"/>
</dbReference>
<accession>A0ACC4UCH0</accession>
<evidence type="ECO:0000313" key="2">
    <source>
        <dbReference type="Proteomes" id="UP000034245"/>
    </source>
</evidence>
<protein>
    <submittedName>
        <fullName evidence="1">Uncharacterized protein</fullName>
    </submittedName>
</protein>
<comment type="caution">
    <text evidence="1">The sequence shown here is derived from an EMBL/GenBank/DDBJ whole genome shotgun (WGS) entry which is preliminary data.</text>
</comment>
<dbReference type="EMBL" id="LAYQ01000008">
    <property type="protein sequence ID" value="KKO80648.1"/>
    <property type="molecule type" value="Genomic_DNA"/>
</dbReference>
<proteinExistence type="predicted"/>
<evidence type="ECO:0000313" key="1">
    <source>
        <dbReference type="EMBL" id="KKO80648.1"/>
    </source>
</evidence>
<sequence length="60" mass="6149">MPETLAIIFMSTLGAALILAGVGIAMLSTVQDSRIKLYGCVILGIVCIIAGLGIVFAPVE</sequence>
<name>A0ACC4UCH0_9CORY</name>
<keyword evidence="2" id="KW-1185">Reference proteome</keyword>
<gene>
    <name evidence="1" type="ORF">WU87_03335</name>
</gene>